<dbReference type="EMBL" id="CP070608">
    <property type="protein sequence ID" value="QSE96776.1"/>
    <property type="molecule type" value="Genomic_DNA"/>
</dbReference>
<sequence>MDIQKLNNKLIELITKKKELCGMSYSDASYDALEEQLHDLEDRFLSDYGVYLEEVLHEVHDEYCPDNEVLLPIAYFPSQFELLPNGEFKVGCDQGVYVDVDDYDASETKLVLVPNPIRLVLNVGKTQQEIVWQA</sequence>
<accession>A0A975A0F9</accession>
<dbReference type="KEGG" id="fuv:JR347_14405"/>
<evidence type="ECO:0000313" key="1">
    <source>
        <dbReference type="EMBL" id="QSE96776.1"/>
    </source>
</evidence>
<gene>
    <name evidence="1" type="ORF">JR347_14405</name>
</gene>
<dbReference type="AlphaFoldDB" id="A0A975A0F9"/>
<keyword evidence="2" id="KW-1185">Reference proteome</keyword>
<evidence type="ECO:0000313" key="2">
    <source>
        <dbReference type="Proteomes" id="UP000662783"/>
    </source>
</evidence>
<proteinExistence type="predicted"/>
<dbReference type="Proteomes" id="UP000662783">
    <property type="component" value="Chromosome"/>
</dbReference>
<name>A0A975A0F9_9BACT</name>
<protein>
    <submittedName>
        <fullName evidence="1">Uncharacterized protein</fullName>
    </submittedName>
</protein>
<dbReference type="RefSeq" id="WP_205721290.1">
    <property type="nucleotide sequence ID" value="NZ_CP070608.1"/>
</dbReference>
<organism evidence="1 2">
    <name type="scientific">Fulvivirga lutea</name>
    <dbReference type="NCBI Taxonomy" id="2810512"/>
    <lineage>
        <taxon>Bacteria</taxon>
        <taxon>Pseudomonadati</taxon>
        <taxon>Bacteroidota</taxon>
        <taxon>Cytophagia</taxon>
        <taxon>Cytophagales</taxon>
        <taxon>Fulvivirgaceae</taxon>
        <taxon>Fulvivirga</taxon>
    </lineage>
</organism>
<reference evidence="1" key="1">
    <citation type="submission" date="2021-02" db="EMBL/GenBank/DDBJ databases">
        <title>Fulvivirga sp. S481 isolated from sea water.</title>
        <authorList>
            <person name="Bae S.S."/>
            <person name="Baek K."/>
        </authorList>
    </citation>
    <scope>NUCLEOTIDE SEQUENCE</scope>
    <source>
        <strain evidence="1">S481</strain>
    </source>
</reference>